<evidence type="ECO:0008006" key="4">
    <source>
        <dbReference type="Google" id="ProtNLM"/>
    </source>
</evidence>
<reference evidence="3" key="1">
    <citation type="submission" date="2018-04" db="EMBL/GenBank/DDBJ databases">
        <authorList>
            <person name="Cornet L."/>
        </authorList>
    </citation>
    <scope>NUCLEOTIDE SEQUENCE [LARGE SCALE GENOMIC DNA]</scope>
</reference>
<dbReference type="Proteomes" id="UP000249081">
    <property type="component" value="Unassembled WGS sequence"/>
</dbReference>
<gene>
    <name evidence="2" type="ORF">DCF17_03230</name>
</gene>
<dbReference type="NCBIfam" id="TIGR02595">
    <property type="entry name" value="PEP_CTERM"/>
    <property type="match status" value="1"/>
</dbReference>
<protein>
    <recommendedName>
        <fullName evidence="4">PEP-CTERM protein-sorting domain-containing protein</fullName>
    </recommendedName>
</protein>
<organism evidence="2 3">
    <name type="scientific">Shackletoniella antarctica</name>
    <dbReference type="NCBI Taxonomy" id="268115"/>
    <lineage>
        <taxon>Bacteria</taxon>
        <taxon>Bacillati</taxon>
        <taxon>Cyanobacteriota</taxon>
        <taxon>Cyanophyceae</taxon>
        <taxon>Oculatellales</taxon>
        <taxon>Oculatellaceae</taxon>
        <taxon>Shackletoniella</taxon>
    </lineage>
</organism>
<comment type="caution">
    <text evidence="2">The sequence shown here is derived from an EMBL/GenBank/DDBJ whole genome shotgun (WGS) entry which is preliminary data.</text>
</comment>
<evidence type="ECO:0000313" key="2">
    <source>
        <dbReference type="EMBL" id="PZO44813.1"/>
    </source>
</evidence>
<accession>A0A2W4WI61</accession>
<name>A0A2W4WI61_9CYAN</name>
<evidence type="ECO:0000256" key="1">
    <source>
        <dbReference type="SAM" id="MobiDB-lite"/>
    </source>
</evidence>
<sequence length="265" mass="26697">MATAYGDYSRRICSDMKIFKILGSVLVLASLVGAVAPEASAKADGNGKGNNGKGNQTGQPAATTPPPATTLPPATSTPETSLACASGSVTSNPLAGGSSLSHTDCLRVTGTNDFSSSLDAALTAYLNESFGDADSWVSGGKYDSGKLSLLPDSSGVESQDFGFSWVQTGKGAGTWNVTQAITTPFVISLKAGNAYTAYYVDGNSGSLGGTWATFDGKDLSHASIFVAKGGLTPEEPNATVPEPASTAALVLVGLSAAGLARKKQG</sequence>
<proteinExistence type="predicted"/>
<feature type="region of interest" description="Disordered" evidence="1">
    <location>
        <begin position="40"/>
        <end position="85"/>
    </location>
</feature>
<dbReference type="EMBL" id="QBMN01000013">
    <property type="protein sequence ID" value="PZO44813.1"/>
    <property type="molecule type" value="Genomic_DNA"/>
</dbReference>
<evidence type="ECO:0000313" key="3">
    <source>
        <dbReference type="Proteomes" id="UP000249081"/>
    </source>
</evidence>
<dbReference type="AlphaFoldDB" id="A0A2W4WI61"/>
<reference evidence="2 3" key="2">
    <citation type="submission" date="2018-06" db="EMBL/GenBank/DDBJ databases">
        <title>Metagenomic assembly of (sub)arctic Cyanobacteria and their associated microbiome from non-axenic cultures.</title>
        <authorList>
            <person name="Baurain D."/>
        </authorList>
    </citation>
    <scope>NUCLEOTIDE SEQUENCE [LARGE SCALE GENOMIC DNA]</scope>
    <source>
        <strain evidence="2">ULC041bin1</strain>
    </source>
</reference>
<dbReference type="InterPro" id="IPR013424">
    <property type="entry name" value="Ice-binding_C"/>
</dbReference>
<feature type="compositionally biased region" description="Low complexity" evidence="1">
    <location>
        <begin position="71"/>
        <end position="83"/>
    </location>
</feature>